<evidence type="ECO:0000313" key="4">
    <source>
        <dbReference type="EMBL" id="KAF2002546.1"/>
    </source>
</evidence>
<reference evidence="4" key="1">
    <citation type="journal article" date="2020" name="Stud. Mycol.">
        <title>101 Dothideomycetes genomes: a test case for predicting lifestyles and emergence of pathogens.</title>
        <authorList>
            <person name="Haridas S."/>
            <person name="Albert R."/>
            <person name="Binder M."/>
            <person name="Bloem J."/>
            <person name="Labutti K."/>
            <person name="Salamov A."/>
            <person name="Andreopoulos B."/>
            <person name="Baker S."/>
            <person name="Barry K."/>
            <person name="Bills G."/>
            <person name="Bluhm B."/>
            <person name="Cannon C."/>
            <person name="Castanera R."/>
            <person name="Culley D."/>
            <person name="Daum C."/>
            <person name="Ezra D."/>
            <person name="Gonzalez J."/>
            <person name="Henrissat B."/>
            <person name="Kuo A."/>
            <person name="Liang C."/>
            <person name="Lipzen A."/>
            <person name="Lutzoni F."/>
            <person name="Magnuson J."/>
            <person name="Mondo S."/>
            <person name="Nolan M."/>
            <person name="Ohm R."/>
            <person name="Pangilinan J."/>
            <person name="Park H.-J."/>
            <person name="Ramirez L."/>
            <person name="Alfaro M."/>
            <person name="Sun H."/>
            <person name="Tritt A."/>
            <person name="Yoshinaga Y."/>
            <person name="Zwiers L.-H."/>
            <person name="Turgeon B."/>
            <person name="Goodwin S."/>
            <person name="Spatafora J."/>
            <person name="Crous P."/>
            <person name="Grigoriev I."/>
        </authorList>
    </citation>
    <scope>NUCLEOTIDE SEQUENCE</scope>
    <source>
        <strain evidence="4">CBS 123094</strain>
    </source>
</reference>
<dbReference type="InterPro" id="IPR002347">
    <property type="entry name" value="SDR_fam"/>
</dbReference>
<dbReference type="FunFam" id="3.40.50.720:FF:000084">
    <property type="entry name" value="Short-chain dehydrogenase reductase"/>
    <property type="match status" value="1"/>
</dbReference>
<dbReference type="AlphaFoldDB" id="A0A6A5WY14"/>
<evidence type="ECO:0000256" key="2">
    <source>
        <dbReference type="ARBA" id="ARBA00022857"/>
    </source>
</evidence>
<dbReference type="EMBL" id="ML977577">
    <property type="protein sequence ID" value="KAF2002546.1"/>
    <property type="molecule type" value="Genomic_DNA"/>
</dbReference>
<dbReference type="SUPFAM" id="SSF51735">
    <property type="entry name" value="NAD(P)-binding Rossmann-fold domains"/>
    <property type="match status" value="1"/>
</dbReference>
<dbReference type="PANTHER" id="PTHR43008:SF12">
    <property type="entry name" value="OXIDOREDUCTASE, SHORT CHAIN DEHYDROGENASE_REDUCTASE FAMILY (AFU_ORTHOLOGUE AFUA_6G13830)"/>
    <property type="match status" value="1"/>
</dbReference>
<dbReference type="PANTHER" id="PTHR43008">
    <property type="entry name" value="BENZIL REDUCTASE"/>
    <property type="match status" value="1"/>
</dbReference>
<dbReference type="GO" id="GO:0016616">
    <property type="term" value="F:oxidoreductase activity, acting on the CH-OH group of donors, NAD or NADP as acceptor"/>
    <property type="evidence" value="ECO:0007669"/>
    <property type="project" value="UniProtKB-ARBA"/>
</dbReference>
<name>A0A6A5WY14_9PLEO</name>
<organism evidence="4 5">
    <name type="scientific">Amniculicola lignicola CBS 123094</name>
    <dbReference type="NCBI Taxonomy" id="1392246"/>
    <lineage>
        <taxon>Eukaryota</taxon>
        <taxon>Fungi</taxon>
        <taxon>Dikarya</taxon>
        <taxon>Ascomycota</taxon>
        <taxon>Pezizomycotina</taxon>
        <taxon>Dothideomycetes</taxon>
        <taxon>Pleosporomycetidae</taxon>
        <taxon>Pleosporales</taxon>
        <taxon>Amniculicolaceae</taxon>
        <taxon>Amniculicola</taxon>
    </lineage>
</organism>
<sequence>MPLFQPADLNTPVLSVFSLKGKIALVTGGSRGIGLQVVTGLAEAGADVAFTYRTSTDAAETAAAISKATGSRVQAYYADVTKKEEITQTINQVAAEFGAGSLDIVVANAGVCQNVPSLEYDEDTWRYMNSVNYDGAMWTALAAGKIFKKQGRGNLIVTASVSATLVNVPQTQAAYNASKAGVLQLAKSLAVEWVDFARVNCVSPGYTMTEMLTRQPKELLDLWIGQIPGRRVCAPQELKGLYIFLAGDGSSYMTGSNVIIDGGFTIL</sequence>
<dbReference type="PROSITE" id="PS00061">
    <property type="entry name" value="ADH_SHORT"/>
    <property type="match status" value="1"/>
</dbReference>
<evidence type="ECO:0000313" key="5">
    <source>
        <dbReference type="Proteomes" id="UP000799779"/>
    </source>
</evidence>
<dbReference type="Gene3D" id="3.40.50.720">
    <property type="entry name" value="NAD(P)-binding Rossmann-like Domain"/>
    <property type="match status" value="1"/>
</dbReference>
<dbReference type="Pfam" id="PF13561">
    <property type="entry name" value="adh_short_C2"/>
    <property type="match status" value="1"/>
</dbReference>
<keyword evidence="2" id="KW-0521">NADP</keyword>
<dbReference type="OrthoDB" id="1888931at2759"/>
<protein>
    <submittedName>
        <fullName evidence="4">Oxidoreductase</fullName>
    </submittedName>
</protein>
<gene>
    <name evidence="4" type="ORF">P154DRAFT_594392</name>
</gene>
<dbReference type="InterPro" id="IPR020904">
    <property type="entry name" value="Sc_DH/Rdtase_CS"/>
</dbReference>
<dbReference type="PRINTS" id="PR00081">
    <property type="entry name" value="GDHRDH"/>
</dbReference>
<dbReference type="PRINTS" id="PR00080">
    <property type="entry name" value="SDRFAMILY"/>
</dbReference>
<evidence type="ECO:0000256" key="1">
    <source>
        <dbReference type="ARBA" id="ARBA00006484"/>
    </source>
</evidence>
<keyword evidence="3" id="KW-0560">Oxidoreductase</keyword>
<evidence type="ECO:0000256" key="3">
    <source>
        <dbReference type="ARBA" id="ARBA00023002"/>
    </source>
</evidence>
<dbReference type="InterPro" id="IPR036291">
    <property type="entry name" value="NAD(P)-bd_dom_sf"/>
</dbReference>
<dbReference type="Proteomes" id="UP000799779">
    <property type="component" value="Unassembled WGS sequence"/>
</dbReference>
<keyword evidence="5" id="KW-1185">Reference proteome</keyword>
<accession>A0A6A5WY14</accession>
<dbReference type="GO" id="GO:0050664">
    <property type="term" value="F:oxidoreductase activity, acting on NAD(P)H, oxygen as acceptor"/>
    <property type="evidence" value="ECO:0007669"/>
    <property type="project" value="TreeGrafter"/>
</dbReference>
<proteinExistence type="inferred from homology"/>
<comment type="similarity">
    <text evidence="1">Belongs to the short-chain dehydrogenases/reductases (SDR) family.</text>
</comment>